<keyword evidence="3 5" id="KW-1133">Transmembrane helix</keyword>
<dbReference type="Pfam" id="PF04116">
    <property type="entry name" value="FA_hydroxylase"/>
    <property type="match status" value="1"/>
</dbReference>
<evidence type="ECO:0000259" key="6">
    <source>
        <dbReference type="Pfam" id="PF04116"/>
    </source>
</evidence>
<keyword evidence="8" id="KW-1185">Reference proteome</keyword>
<keyword evidence="2 5" id="KW-0812">Transmembrane</keyword>
<gene>
    <name evidence="7" type="ORF">BCR34DRAFT_593231</name>
</gene>
<dbReference type="GO" id="GO:0008610">
    <property type="term" value="P:lipid biosynthetic process"/>
    <property type="evidence" value="ECO:0007669"/>
    <property type="project" value="InterPro"/>
</dbReference>
<dbReference type="EMBL" id="MCFA01000217">
    <property type="protein sequence ID" value="ORX98308.1"/>
    <property type="molecule type" value="Genomic_DNA"/>
</dbReference>
<dbReference type="PANTHER" id="PTHR11863">
    <property type="entry name" value="STEROL DESATURASE"/>
    <property type="match status" value="1"/>
</dbReference>
<evidence type="ECO:0000256" key="2">
    <source>
        <dbReference type="ARBA" id="ARBA00022692"/>
    </source>
</evidence>
<dbReference type="GO" id="GO:0005506">
    <property type="term" value="F:iron ion binding"/>
    <property type="evidence" value="ECO:0007669"/>
    <property type="project" value="InterPro"/>
</dbReference>
<accession>A0A1Y1YJY7</accession>
<evidence type="ECO:0000256" key="5">
    <source>
        <dbReference type="SAM" id="Phobius"/>
    </source>
</evidence>
<dbReference type="GO" id="GO:0016020">
    <property type="term" value="C:membrane"/>
    <property type="evidence" value="ECO:0007669"/>
    <property type="project" value="UniProtKB-SubCell"/>
</dbReference>
<evidence type="ECO:0000256" key="3">
    <source>
        <dbReference type="ARBA" id="ARBA00022989"/>
    </source>
</evidence>
<dbReference type="GO" id="GO:0016491">
    <property type="term" value="F:oxidoreductase activity"/>
    <property type="evidence" value="ECO:0007669"/>
    <property type="project" value="InterPro"/>
</dbReference>
<dbReference type="AlphaFoldDB" id="A0A1Y1YJY7"/>
<dbReference type="OrthoDB" id="1658724at2759"/>
<feature type="transmembrane region" description="Helical" evidence="5">
    <location>
        <begin position="196"/>
        <end position="217"/>
    </location>
</feature>
<dbReference type="InterPro" id="IPR050307">
    <property type="entry name" value="Sterol_Desaturase_Related"/>
</dbReference>
<evidence type="ECO:0000256" key="1">
    <source>
        <dbReference type="ARBA" id="ARBA00004370"/>
    </source>
</evidence>
<dbReference type="STRING" id="1231657.A0A1Y1YJY7"/>
<keyword evidence="4 5" id="KW-0472">Membrane</keyword>
<dbReference type="InterPro" id="IPR006694">
    <property type="entry name" value="Fatty_acid_hydroxylase"/>
</dbReference>
<comment type="subcellular location">
    <subcellularLocation>
        <location evidence="1">Membrane</location>
    </subcellularLocation>
</comment>
<proteinExistence type="predicted"/>
<protein>
    <recommendedName>
        <fullName evidence="6">Fatty acid hydroxylase domain-containing protein</fullName>
    </recommendedName>
</protein>
<reference evidence="7 8" key="1">
    <citation type="submission" date="2016-07" db="EMBL/GenBank/DDBJ databases">
        <title>Pervasive Adenine N6-methylation of Active Genes in Fungi.</title>
        <authorList>
            <consortium name="DOE Joint Genome Institute"/>
            <person name="Mondo S.J."/>
            <person name="Dannebaum R.O."/>
            <person name="Kuo R.C."/>
            <person name="Labutti K."/>
            <person name="Haridas S."/>
            <person name="Kuo A."/>
            <person name="Salamov A."/>
            <person name="Ahrendt S.R."/>
            <person name="Lipzen A."/>
            <person name="Sullivan W."/>
            <person name="Andreopoulos W.B."/>
            <person name="Clum A."/>
            <person name="Lindquist E."/>
            <person name="Daum C."/>
            <person name="Ramamoorthy G.K."/>
            <person name="Gryganskyi A."/>
            <person name="Culley D."/>
            <person name="Magnuson J.K."/>
            <person name="James T.Y."/>
            <person name="O'Malley M.A."/>
            <person name="Stajich J.E."/>
            <person name="Spatafora J.W."/>
            <person name="Visel A."/>
            <person name="Grigoriev I.V."/>
        </authorList>
    </citation>
    <scope>NUCLEOTIDE SEQUENCE [LARGE SCALE GENOMIC DNA]</scope>
    <source>
        <strain evidence="7 8">CBS 115471</strain>
    </source>
</reference>
<comment type="caution">
    <text evidence="7">The sequence shown here is derived from an EMBL/GenBank/DDBJ whole genome shotgun (WGS) entry which is preliminary data.</text>
</comment>
<sequence length="340" mass="38882">MALPNALSAAQRIRLIFGPILLSSLLWPSFYQSFLDTLWNSLCYTSFYKWSTFETLWTVFLYAAIEGSLTIVFMNHPEWRFTQPRTPTSKPRGMRRPSRRIGEGLVYIAPLLAMDLTMIKKFADVELSQMLVSGNYDISSLYLNTTSSSNATLSFQAPPKTYLIPTLHNFTLTSPLQTTRALPLYAPSSRRLVTELILSFFIYDTLFFAFHLSLHYLPLLRSFHLTHHSHPSQIHPQITNQLSLFERLGLVMLANFSLNVIGAHVLTRTVFVVLFVWLLVEIHCGMSLPWGYEKVMPRGWGGGAGKHMRHHVGGGEGYEPFFCWWDGVWERVVRGMGEVK</sequence>
<feature type="transmembrane region" description="Helical" evidence="5">
    <location>
        <begin position="256"/>
        <end position="280"/>
    </location>
</feature>
<dbReference type="Proteomes" id="UP000193144">
    <property type="component" value="Unassembled WGS sequence"/>
</dbReference>
<feature type="transmembrane region" description="Helical" evidence="5">
    <location>
        <begin position="55"/>
        <end position="75"/>
    </location>
</feature>
<feature type="transmembrane region" description="Helical" evidence="5">
    <location>
        <begin position="12"/>
        <end position="35"/>
    </location>
</feature>
<evidence type="ECO:0000256" key="4">
    <source>
        <dbReference type="ARBA" id="ARBA00023136"/>
    </source>
</evidence>
<evidence type="ECO:0000313" key="7">
    <source>
        <dbReference type="EMBL" id="ORX98308.1"/>
    </source>
</evidence>
<evidence type="ECO:0000313" key="8">
    <source>
        <dbReference type="Proteomes" id="UP000193144"/>
    </source>
</evidence>
<organism evidence="7 8">
    <name type="scientific">Clohesyomyces aquaticus</name>
    <dbReference type="NCBI Taxonomy" id="1231657"/>
    <lineage>
        <taxon>Eukaryota</taxon>
        <taxon>Fungi</taxon>
        <taxon>Dikarya</taxon>
        <taxon>Ascomycota</taxon>
        <taxon>Pezizomycotina</taxon>
        <taxon>Dothideomycetes</taxon>
        <taxon>Pleosporomycetidae</taxon>
        <taxon>Pleosporales</taxon>
        <taxon>Lindgomycetaceae</taxon>
        <taxon>Clohesyomyces</taxon>
    </lineage>
</organism>
<name>A0A1Y1YJY7_9PLEO</name>
<feature type="domain" description="Fatty acid hydroxylase" evidence="6">
    <location>
        <begin position="197"/>
        <end position="327"/>
    </location>
</feature>